<feature type="compositionally biased region" description="Polar residues" evidence="1">
    <location>
        <begin position="357"/>
        <end position="368"/>
    </location>
</feature>
<feature type="region of interest" description="Disordered" evidence="1">
    <location>
        <begin position="185"/>
        <end position="204"/>
    </location>
</feature>
<feature type="region of interest" description="Disordered" evidence="1">
    <location>
        <begin position="750"/>
        <end position="770"/>
    </location>
</feature>
<proteinExistence type="predicted"/>
<evidence type="ECO:0000256" key="1">
    <source>
        <dbReference type="SAM" id="MobiDB-lite"/>
    </source>
</evidence>
<dbReference type="OrthoDB" id="6625998at2759"/>
<reference evidence="2" key="1">
    <citation type="submission" date="2022-01" db="EMBL/GenBank/DDBJ databases">
        <authorList>
            <person name="King R."/>
        </authorList>
    </citation>
    <scope>NUCLEOTIDE SEQUENCE</scope>
</reference>
<feature type="region of interest" description="Disordered" evidence="1">
    <location>
        <begin position="346"/>
        <end position="368"/>
    </location>
</feature>
<keyword evidence="3" id="KW-1185">Reference proteome</keyword>
<protein>
    <submittedName>
        <fullName evidence="2">Uncharacterized protein</fullName>
    </submittedName>
</protein>
<feature type="region of interest" description="Disordered" evidence="1">
    <location>
        <begin position="425"/>
        <end position="487"/>
    </location>
</feature>
<gene>
    <name evidence="2" type="ORF">NEZAVI_LOCUS14483</name>
</gene>
<dbReference type="AlphaFoldDB" id="A0A9P0MY00"/>
<dbReference type="EMBL" id="OV725082">
    <property type="protein sequence ID" value="CAH1406572.1"/>
    <property type="molecule type" value="Genomic_DNA"/>
</dbReference>
<feature type="compositionally biased region" description="Low complexity" evidence="1">
    <location>
        <begin position="433"/>
        <end position="471"/>
    </location>
</feature>
<feature type="region of interest" description="Disordered" evidence="1">
    <location>
        <begin position="632"/>
        <end position="652"/>
    </location>
</feature>
<feature type="compositionally biased region" description="Basic and acidic residues" evidence="1">
    <location>
        <begin position="472"/>
        <end position="486"/>
    </location>
</feature>
<dbReference type="Proteomes" id="UP001152798">
    <property type="component" value="Chromosome 6"/>
</dbReference>
<evidence type="ECO:0000313" key="2">
    <source>
        <dbReference type="EMBL" id="CAH1406572.1"/>
    </source>
</evidence>
<evidence type="ECO:0000313" key="3">
    <source>
        <dbReference type="Proteomes" id="UP001152798"/>
    </source>
</evidence>
<name>A0A9P0MY00_NEZVI</name>
<sequence length="796" mass="89308">MMEERLVARLRHHNPVLTVTEVHVGRVNRSKKNLVIQYLDSLKLNPSVESSPGLETVVSVDITSSTEQDDIFKKLLAFIRNLGIADVSITSEPFDERQPEIESIGSIPAMDSSSKDYTPLNSDDMEELISRDKSESEFELILSRPRRNSSRDLRRLHSDQSSKDVIGSILRVGEGSKPHCSSLTIAQESTRSRDRSSRNLQNKPRHRIKTFWKNAKKIFKRKVNTPKQDIGKLQAMISNDSMKPEEEKTKEKGKPKDFNILRDIKAVNKPNQVSLNTLQKRLEKVSRDVFSMKNKCPGMKLDGPSLDAYTQTLERNPEKADVQDTKTQTIDKNCSSINASIEQCSRTQSIHRHSHSKSLSETSEISAVTESENRMVNRGGQMAPPTLRGMVTNLIPLYPNMPADMKRPVICELKPVGGPFFFRRITPKKPSSNSIATTSCFTTTSSSSTNSNPVKSSSHSTVTISSMSVSSSEERSAENGSEDFKKFTYPRTENQKLSYGIVSMAGISPFEKERLKTTQTVGPLLKATEINTSEVFKLPKVTQTKPKKKKKILSEEPKAPEVATQTFCCTNSTSCTELIPVKSCGTKTENEVQRVDKENSCHLLTKQPTETKEMNSETLVLKCETCQEMLDKPAEKKRKSSGRQKIDRPAKRGLGWGQFPNGNFGFGRGYAPGRVYPIVSLATSFPARDPFNLPATIDKEGDLPCSRICNFFGGRKKALMEELKKQKTELMQMRMVLVAINEELLAECTDPSSEEDVNSDETCQSNDSQAPLKQNKKVTFREPLVNERILSYVKHY</sequence>
<feature type="compositionally biased region" description="Polar residues" evidence="1">
    <location>
        <begin position="760"/>
        <end position="770"/>
    </location>
</feature>
<accession>A0A9P0MY00</accession>
<organism evidence="2 3">
    <name type="scientific">Nezara viridula</name>
    <name type="common">Southern green stink bug</name>
    <name type="synonym">Cimex viridulus</name>
    <dbReference type="NCBI Taxonomy" id="85310"/>
    <lineage>
        <taxon>Eukaryota</taxon>
        <taxon>Metazoa</taxon>
        <taxon>Ecdysozoa</taxon>
        <taxon>Arthropoda</taxon>
        <taxon>Hexapoda</taxon>
        <taxon>Insecta</taxon>
        <taxon>Pterygota</taxon>
        <taxon>Neoptera</taxon>
        <taxon>Paraneoptera</taxon>
        <taxon>Hemiptera</taxon>
        <taxon>Heteroptera</taxon>
        <taxon>Panheteroptera</taxon>
        <taxon>Pentatomomorpha</taxon>
        <taxon>Pentatomoidea</taxon>
        <taxon>Pentatomidae</taxon>
        <taxon>Pentatominae</taxon>
        <taxon>Nezara</taxon>
    </lineage>
</organism>